<dbReference type="EMBL" id="CP017556">
    <property type="protein sequence ID" value="AOW03631.1"/>
    <property type="molecule type" value="Genomic_DNA"/>
</dbReference>
<proteinExistence type="predicted"/>
<gene>
    <name evidence="1" type="ORF">YALI1_D07261g</name>
</gene>
<name>A0A1D8NDC0_YARLL</name>
<dbReference type="VEuPathDB" id="FungiDB:YALI1_D07261g"/>
<evidence type="ECO:0000313" key="2">
    <source>
        <dbReference type="Proteomes" id="UP000182444"/>
    </source>
</evidence>
<dbReference type="Proteomes" id="UP000182444">
    <property type="component" value="Chromosome 1D"/>
</dbReference>
<sequence length="99" mass="11414">MYYSNIHRPFFATGETIAASRILVWSHATILTRLSLPQLGLKDGGAFRRVIKYCQGLLGVCEWVEHCTSMYFYAGSVQHLRSAEPVLYLSWLFDRVFDH</sequence>
<accession>A0A1D8NDC0</accession>
<reference evidence="1 2" key="1">
    <citation type="journal article" date="2016" name="PLoS ONE">
        <title>Sequence Assembly of Yarrowia lipolytica Strain W29/CLIB89 Shows Transposable Element Diversity.</title>
        <authorList>
            <person name="Magnan C."/>
            <person name="Yu J."/>
            <person name="Chang I."/>
            <person name="Jahn E."/>
            <person name="Kanomata Y."/>
            <person name="Wu J."/>
            <person name="Zeller M."/>
            <person name="Oakes M."/>
            <person name="Baldi P."/>
            <person name="Sandmeyer S."/>
        </authorList>
    </citation>
    <scope>NUCLEOTIDE SEQUENCE [LARGE SCALE GENOMIC DNA]</scope>
    <source>
        <strain evidence="2">CLIB89(W29)</strain>
    </source>
</reference>
<evidence type="ECO:0000313" key="1">
    <source>
        <dbReference type="EMBL" id="AOW03631.1"/>
    </source>
</evidence>
<protein>
    <submittedName>
        <fullName evidence="1">Uncharacterized protein</fullName>
    </submittedName>
</protein>
<dbReference type="AlphaFoldDB" id="A0A1D8NDC0"/>
<organism evidence="1 2">
    <name type="scientific">Yarrowia lipolytica</name>
    <name type="common">Candida lipolytica</name>
    <dbReference type="NCBI Taxonomy" id="4952"/>
    <lineage>
        <taxon>Eukaryota</taxon>
        <taxon>Fungi</taxon>
        <taxon>Dikarya</taxon>
        <taxon>Ascomycota</taxon>
        <taxon>Saccharomycotina</taxon>
        <taxon>Dipodascomycetes</taxon>
        <taxon>Dipodascales</taxon>
        <taxon>Dipodascales incertae sedis</taxon>
        <taxon>Yarrowia</taxon>
    </lineage>
</organism>